<dbReference type="PANTHER" id="PTHR30600">
    <property type="entry name" value="CYTOCHROME C PEROXIDASE-RELATED"/>
    <property type="match status" value="1"/>
</dbReference>
<reference evidence="6 7" key="1">
    <citation type="submission" date="2019-09" db="EMBL/GenBank/DDBJ databases">
        <authorList>
            <person name="Cao W.R."/>
        </authorList>
    </citation>
    <scope>NUCLEOTIDE SEQUENCE [LARGE SCALE GENOMIC DNA]</scope>
    <source>
        <strain evidence="7">a4</strain>
    </source>
</reference>
<keyword evidence="7" id="KW-1185">Reference proteome</keyword>
<evidence type="ECO:0000313" key="6">
    <source>
        <dbReference type="EMBL" id="KAB1158569.1"/>
    </source>
</evidence>
<dbReference type="PIRSF" id="PIRSF028099">
    <property type="entry name" value="DUF1111"/>
    <property type="match status" value="1"/>
</dbReference>
<gene>
    <name evidence="6" type="ORF">F7018_08085</name>
</gene>
<dbReference type="Pfam" id="PF06537">
    <property type="entry name" value="DHOR"/>
    <property type="match status" value="1"/>
</dbReference>
<dbReference type="EMBL" id="WAAU01000012">
    <property type="protein sequence ID" value="KAB1158569.1"/>
    <property type="molecule type" value="Genomic_DNA"/>
</dbReference>
<evidence type="ECO:0000256" key="4">
    <source>
        <dbReference type="PROSITE-ProRule" id="PRU00433"/>
    </source>
</evidence>
<accession>A0A7J5ANM2</accession>
<dbReference type="RefSeq" id="WP_150899538.1">
    <property type="nucleotide sequence ID" value="NZ_WAAU01000012.1"/>
</dbReference>
<evidence type="ECO:0000256" key="1">
    <source>
        <dbReference type="ARBA" id="ARBA00022617"/>
    </source>
</evidence>
<dbReference type="Gene3D" id="1.10.760.10">
    <property type="entry name" value="Cytochrome c-like domain"/>
    <property type="match status" value="1"/>
</dbReference>
<dbReference type="GO" id="GO:0004130">
    <property type="term" value="F:cytochrome-c peroxidase activity"/>
    <property type="evidence" value="ECO:0007669"/>
    <property type="project" value="TreeGrafter"/>
</dbReference>
<dbReference type="PANTHER" id="PTHR30600:SF4">
    <property type="entry name" value="CYTOCHROME C DOMAIN-CONTAINING PROTEIN"/>
    <property type="match status" value="1"/>
</dbReference>
<dbReference type="Proteomes" id="UP000467305">
    <property type="component" value="Unassembled WGS sequence"/>
</dbReference>
<sequence length="452" mass="49194">MKKLLLITCITLIISCSDEPATNEYTPLTDLTERELAGGETTIFSSTSFAFENPAANLTGLNLDLHLAGDAEFENTFVTAGSPINPGLGPRFNNTNCVACHPRDGRAAFPTNVNAVSGLLYRISLGNDPATGPIAVPNYGTQAQNQSVIGFVPEMDYKVTWQEHNEVLADGTVVTLRKPTFSYENPYMPIPSGIKISARIAPPVFGLGLLEAIPENDILALADENDVDGDGISGKANYVINPETGAKELGRFGWKANTSNLRIQSAAAYHEDMGITNEIFSKDIPKDGFADDPEITPEVLNQVTVYCQTLAVPAARNITDEKVQRGATIFNQINCASCHTPKQQTQTASISALANQTIWPYTDMLLHDMGDGLADNRGDFLANGKEWKTRPLWGIGLTQVVNGHTNFLHDGRARNITEAILWHDGEAKQSKEAFKQLTKKDRDELLAFINSL</sequence>
<feature type="domain" description="Cytochrome c" evidence="5">
    <location>
        <begin position="321"/>
        <end position="452"/>
    </location>
</feature>
<evidence type="ECO:0000256" key="3">
    <source>
        <dbReference type="ARBA" id="ARBA00023004"/>
    </source>
</evidence>
<dbReference type="PROSITE" id="PS51257">
    <property type="entry name" value="PROKAR_LIPOPROTEIN"/>
    <property type="match status" value="1"/>
</dbReference>
<evidence type="ECO:0000256" key="2">
    <source>
        <dbReference type="ARBA" id="ARBA00022723"/>
    </source>
</evidence>
<dbReference type="SUPFAM" id="SSF46626">
    <property type="entry name" value="Cytochrome c"/>
    <property type="match status" value="1"/>
</dbReference>
<keyword evidence="1 4" id="KW-0349">Heme</keyword>
<dbReference type="InterPro" id="IPR009056">
    <property type="entry name" value="Cyt_c-like_dom"/>
</dbReference>
<protein>
    <submittedName>
        <fullName evidence="6">C-type cytochrome</fullName>
    </submittedName>
</protein>
<dbReference type="InterPro" id="IPR051395">
    <property type="entry name" value="Cytochrome_c_Peroxidase/MauG"/>
</dbReference>
<proteinExistence type="predicted"/>
<comment type="caution">
    <text evidence="6">The sequence shown here is derived from an EMBL/GenBank/DDBJ whole genome shotgun (WGS) entry which is preliminary data.</text>
</comment>
<name>A0A7J5ANM2_9FLAO</name>
<dbReference type="GO" id="GO:0020037">
    <property type="term" value="F:heme binding"/>
    <property type="evidence" value="ECO:0007669"/>
    <property type="project" value="InterPro"/>
</dbReference>
<evidence type="ECO:0000259" key="5">
    <source>
        <dbReference type="PROSITE" id="PS51007"/>
    </source>
</evidence>
<dbReference type="InterPro" id="IPR036909">
    <property type="entry name" value="Cyt_c-like_dom_sf"/>
</dbReference>
<keyword evidence="3 4" id="KW-0408">Iron</keyword>
<dbReference type="GO" id="GO:0046872">
    <property type="term" value="F:metal ion binding"/>
    <property type="evidence" value="ECO:0007669"/>
    <property type="project" value="UniProtKB-KW"/>
</dbReference>
<dbReference type="InterPro" id="IPR010538">
    <property type="entry name" value="DHOR"/>
</dbReference>
<dbReference type="GO" id="GO:0009055">
    <property type="term" value="F:electron transfer activity"/>
    <property type="evidence" value="ECO:0007669"/>
    <property type="project" value="InterPro"/>
</dbReference>
<keyword evidence="2 4" id="KW-0479">Metal-binding</keyword>
<dbReference type="PROSITE" id="PS51007">
    <property type="entry name" value="CYTC"/>
    <property type="match status" value="1"/>
</dbReference>
<organism evidence="6 7">
    <name type="scientific">Tenacibaculum aiptasiae</name>
    <dbReference type="NCBI Taxonomy" id="426481"/>
    <lineage>
        <taxon>Bacteria</taxon>
        <taxon>Pseudomonadati</taxon>
        <taxon>Bacteroidota</taxon>
        <taxon>Flavobacteriia</taxon>
        <taxon>Flavobacteriales</taxon>
        <taxon>Flavobacteriaceae</taxon>
        <taxon>Tenacibaculum</taxon>
    </lineage>
</organism>
<dbReference type="AlphaFoldDB" id="A0A7J5ANM2"/>
<dbReference type="OrthoDB" id="9805202at2"/>
<evidence type="ECO:0000313" key="7">
    <source>
        <dbReference type="Proteomes" id="UP000467305"/>
    </source>
</evidence>